<dbReference type="GO" id="GO:0016787">
    <property type="term" value="F:hydrolase activity"/>
    <property type="evidence" value="ECO:0007669"/>
    <property type="project" value="InterPro"/>
</dbReference>
<dbReference type="EMBL" id="BNBF01000038">
    <property type="protein sequence ID" value="GHG75528.1"/>
    <property type="molecule type" value="Genomic_DNA"/>
</dbReference>
<dbReference type="AlphaFoldDB" id="A0A919F3P4"/>
<dbReference type="InterPro" id="IPR032466">
    <property type="entry name" value="Metal_Hydrolase"/>
</dbReference>
<dbReference type="InterPro" id="IPR032465">
    <property type="entry name" value="ACMSD"/>
</dbReference>
<dbReference type="GO" id="GO:0019748">
    <property type="term" value="P:secondary metabolic process"/>
    <property type="evidence" value="ECO:0007669"/>
    <property type="project" value="TreeGrafter"/>
</dbReference>
<dbReference type="SUPFAM" id="SSF51556">
    <property type="entry name" value="Metallo-dependent hydrolases"/>
    <property type="match status" value="1"/>
</dbReference>
<reference evidence="4" key="1">
    <citation type="journal article" date="2019" name="Int. J. Syst. Evol. Microbiol.">
        <title>The Global Catalogue of Microorganisms (GCM) 10K type strain sequencing project: providing services to taxonomists for standard genome sequencing and annotation.</title>
        <authorList>
            <consortium name="The Broad Institute Genomics Platform"/>
            <consortium name="The Broad Institute Genome Sequencing Center for Infectious Disease"/>
            <person name="Wu L."/>
            <person name="Ma J."/>
        </authorList>
    </citation>
    <scope>NUCLEOTIDE SEQUENCE [LARGE SCALE GENOMIC DNA]</scope>
    <source>
        <strain evidence="4">JCM 4253</strain>
    </source>
</reference>
<gene>
    <name evidence="3" type="ORF">GCM10018980_72980</name>
</gene>
<feature type="domain" description="Amidohydrolase-related" evidence="2">
    <location>
        <begin position="59"/>
        <end position="362"/>
    </location>
</feature>
<evidence type="ECO:0000313" key="4">
    <source>
        <dbReference type="Proteomes" id="UP000619355"/>
    </source>
</evidence>
<accession>A0A919F3P4</accession>
<sequence length="367" mass="42335">MTVTADGHEQKADTAPQLAPVIDTDVHEMISGPRFLFYIDEPYRSRIHINNWTGTHLPYTWPTTGGVARPDTIRTPGERAGGDLNMMREQHLDPYNIKYALLTGLLYPTEFKVQPDFATAIARGYNNWLIKEWLRKDERFLGCMHIAAQDPASAVAEIDRIGPHPKIVQIMLPAMSHDTLGRDFYHPIYEAAVRHDLAIGFHHGTTTETAVGLPPYFIEWHTAAAQAWQSQLISLVAGGVFDKFPSLRVVMVESSWTWLPHLMWRFDKNYRALRREIPWVKRLPSEYIREQVKFTTQPMENPDNPQHLLDMFEMVGTDEFLMFSSDYPHWDSDSPERSLPSCFSPELKQKILYDNAAKFYRIGEYAR</sequence>
<dbReference type="GO" id="GO:0005737">
    <property type="term" value="C:cytoplasm"/>
    <property type="evidence" value="ECO:0007669"/>
    <property type="project" value="TreeGrafter"/>
</dbReference>
<dbReference type="InterPro" id="IPR006680">
    <property type="entry name" value="Amidohydro-rel"/>
</dbReference>
<dbReference type="Proteomes" id="UP000619355">
    <property type="component" value="Unassembled WGS sequence"/>
</dbReference>
<proteinExistence type="predicted"/>
<protein>
    <submittedName>
        <fullName evidence="3">Amidohydrolase</fullName>
    </submittedName>
</protein>
<evidence type="ECO:0000256" key="1">
    <source>
        <dbReference type="ARBA" id="ARBA00023239"/>
    </source>
</evidence>
<keyword evidence="1" id="KW-0456">Lyase</keyword>
<dbReference type="Gene3D" id="3.20.20.140">
    <property type="entry name" value="Metal-dependent hydrolases"/>
    <property type="match status" value="1"/>
</dbReference>
<name>A0A919F3P4_9ACTN</name>
<evidence type="ECO:0000259" key="2">
    <source>
        <dbReference type="Pfam" id="PF04909"/>
    </source>
</evidence>
<evidence type="ECO:0000313" key="3">
    <source>
        <dbReference type="EMBL" id="GHG75528.1"/>
    </source>
</evidence>
<organism evidence="3 4">
    <name type="scientific">Streptomyces capoamus</name>
    <dbReference type="NCBI Taxonomy" id="68183"/>
    <lineage>
        <taxon>Bacteria</taxon>
        <taxon>Bacillati</taxon>
        <taxon>Actinomycetota</taxon>
        <taxon>Actinomycetes</taxon>
        <taxon>Kitasatosporales</taxon>
        <taxon>Streptomycetaceae</taxon>
        <taxon>Streptomyces</taxon>
    </lineage>
</organism>
<keyword evidence="4" id="KW-1185">Reference proteome</keyword>
<dbReference type="PANTHER" id="PTHR21240">
    <property type="entry name" value="2-AMINO-3-CARBOXYLMUCONATE-6-SEMIALDEHYDE DECARBOXYLASE"/>
    <property type="match status" value="1"/>
</dbReference>
<comment type="caution">
    <text evidence="3">The sequence shown here is derived from an EMBL/GenBank/DDBJ whole genome shotgun (WGS) entry which is preliminary data.</text>
</comment>
<dbReference type="PANTHER" id="PTHR21240:SF28">
    <property type="entry name" value="ISO-OROTATE DECARBOXYLASE (EUROFUNG)"/>
    <property type="match status" value="1"/>
</dbReference>
<dbReference type="GO" id="GO:0016831">
    <property type="term" value="F:carboxy-lyase activity"/>
    <property type="evidence" value="ECO:0007669"/>
    <property type="project" value="InterPro"/>
</dbReference>
<dbReference type="Pfam" id="PF04909">
    <property type="entry name" value="Amidohydro_2"/>
    <property type="match status" value="1"/>
</dbReference>